<dbReference type="EMBL" id="WJXO01000002">
    <property type="protein sequence ID" value="MRN39165.1"/>
    <property type="molecule type" value="Genomic_DNA"/>
</dbReference>
<proteinExistence type="predicted"/>
<reference evidence="2" key="1">
    <citation type="journal article" name="Emerg. Infect. Dis.">
        <title>Two cases of a newly characterized neisseria species.</title>
        <authorList>
            <person name="Mustapha M."/>
            <person name="Lemos A.P.S."/>
            <person name="Harrison L.H."/>
            <person name="Vantyne D."/>
            <person name="Sacchi C.T."/>
        </authorList>
    </citation>
    <scope>NUCLEOTIDE SEQUENCE</scope>
    <source>
        <strain evidence="2">N.95.16</strain>
    </source>
</reference>
<organism evidence="2 3">
    <name type="scientific">Neisseria brasiliensis</name>
    <dbReference type="NCBI Taxonomy" id="2666100"/>
    <lineage>
        <taxon>Bacteria</taxon>
        <taxon>Pseudomonadati</taxon>
        <taxon>Pseudomonadota</taxon>
        <taxon>Betaproteobacteria</taxon>
        <taxon>Neisseriales</taxon>
        <taxon>Neisseriaceae</taxon>
        <taxon>Neisseria</taxon>
    </lineage>
</organism>
<dbReference type="AlphaFoldDB" id="A0A5Q3S284"/>
<dbReference type="EMBL" id="WJXO01000001">
    <property type="protein sequence ID" value="MRN38966.1"/>
    <property type="molecule type" value="Genomic_DNA"/>
</dbReference>
<gene>
    <name evidence="1" type="ORF">GJU80_10900</name>
    <name evidence="2" type="ORF">GJU80_11940</name>
</gene>
<evidence type="ECO:0000313" key="3">
    <source>
        <dbReference type="Proteomes" id="UP000486297"/>
    </source>
</evidence>
<protein>
    <submittedName>
        <fullName evidence="2">GntR family transcriptional regulator</fullName>
    </submittedName>
</protein>
<dbReference type="RefSeq" id="WP_097784618.1">
    <property type="nucleotide sequence ID" value="NZ_CP046027.1"/>
</dbReference>
<evidence type="ECO:0000313" key="1">
    <source>
        <dbReference type="EMBL" id="MRN38966.1"/>
    </source>
</evidence>
<dbReference type="Proteomes" id="UP000486297">
    <property type="component" value="Unassembled WGS sequence"/>
</dbReference>
<keyword evidence="3" id="KW-1185">Reference proteome</keyword>
<comment type="caution">
    <text evidence="2">The sequence shown here is derived from an EMBL/GenBank/DDBJ whole genome shotgun (WGS) entry which is preliminary data.</text>
</comment>
<evidence type="ECO:0000313" key="2">
    <source>
        <dbReference type="EMBL" id="MRN39165.1"/>
    </source>
</evidence>
<sequence length="85" mass="9748">MNDLPDLEKRLNMIEISLQELEQISIADTAVLAWLLQRITRQEPTSIEQVRRFLTAQVAHLPEDDPIREHFDSLLLLVADAESLA</sequence>
<accession>A0A5Q3S284</accession>
<name>A0A5Q3S284_9NEIS</name>